<comment type="caution">
    <text evidence="1">The sequence shown here is derived from an EMBL/GenBank/DDBJ whole genome shotgun (WGS) entry which is preliminary data.</text>
</comment>
<accession>A0A9W6WR29</accession>
<organism evidence="1 2">
    <name type="scientific">Phytophthora lilii</name>
    <dbReference type="NCBI Taxonomy" id="2077276"/>
    <lineage>
        <taxon>Eukaryota</taxon>
        <taxon>Sar</taxon>
        <taxon>Stramenopiles</taxon>
        <taxon>Oomycota</taxon>
        <taxon>Peronosporomycetes</taxon>
        <taxon>Peronosporales</taxon>
        <taxon>Peronosporaceae</taxon>
        <taxon>Phytophthora</taxon>
    </lineage>
</organism>
<evidence type="ECO:0000313" key="2">
    <source>
        <dbReference type="Proteomes" id="UP001165083"/>
    </source>
</evidence>
<gene>
    <name evidence="1" type="ORF">Plil01_000391700</name>
</gene>
<keyword evidence="2" id="KW-1185">Reference proteome</keyword>
<dbReference type="EMBL" id="BSXW01000156">
    <property type="protein sequence ID" value="GMF13443.1"/>
    <property type="molecule type" value="Genomic_DNA"/>
</dbReference>
<reference evidence="1" key="1">
    <citation type="submission" date="2023-04" db="EMBL/GenBank/DDBJ databases">
        <title>Phytophthora lilii NBRC 32176.</title>
        <authorList>
            <person name="Ichikawa N."/>
            <person name="Sato H."/>
            <person name="Tonouchi N."/>
        </authorList>
    </citation>
    <scope>NUCLEOTIDE SEQUENCE</scope>
    <source>
        <strain evidence="1">NBRC 32176</strain>
    </source>
</reference>
<evidence type="ECO:0000313" key="1">
    <source>
        <dbReference type="EMBL" id="GMF13443.1"/>
    </source>
</evidence>
<protein>
    <submittedName>
        <fullName evidence="1">Unnamed protein product</fullName>
    </submittedName>
</protein>
<sequence>MGPISILDETTLGVWEQSTDIRFVWQVSPGSTAQEDGLVFVREASSNSSDAACIDVKKIFGSSASRLSKPTHTQCVSDAFNAALVWQSSIYLCFHGAVRTGVALTIEVNTLAISAISLNSYSVQTQPKANRSALQPRSTGSVQPHAAIIVLVRRPS</sequence>
<dbReference type="Proteomes" id="UP001165083">
    <property type="component" value="Unassembled WGS sequence"/>
</dbReference>
<name>A0A9W6WR29_9STRA</name>
<dbReference type="AlphaFoldDB" id="A0A9W6WR29"/>
<proteinExistence type="predicted"/>